<evidence type="ECO:0000313" key="1">
    <source>
        <dbReference type="EMBL" id="KAG5565767.1"/>
    </source>
</evidence>
<keyword evidence="2" id="KW-1185">Reference proteome</keyword>
<protein>
    <submittedName>
        <fullName evidence="1">Uncharacterized protein</fullName>
    </submittedName>
</protein>
<reference evidence="1" key="1">
    <citation type="submission" date="2020-08" db="EMBL/GenBank/DDBJ databases">
        <title>Plant Genome Project.</title>
        <authorList>
            <person name="Zhang R.-G."/>
        </authorList>
    </citation>
    <scope>NUCLEOTIDE SEQUENCE</scope>
    <source>
        <strain evidence="1">WSP0</strain>
        <tissue evidence="1">Leaf</tissue>
    </source>
</reference>
<evidence type="ECO:0000313" key="2">
    <source>
        <dbReference type="Proteomes" id="UP000823749"/>
    </source>
</evidence>
<dbReference type="EMBL" id="JACTNZ010000001">
    <property type="protein sequence ID" value="KAG5565767.1"/>
    <property type="molecule type" value="Genomic_DNA"/>
</dbReference>
<dbReference type="Proteomes" id="UP000823749">
    <property type="component" value="Chromosome 1"/>
</dbReference>
<dbReference type="AlphaFoldDB" id="A0AAV6LPU4"/>
<accession>A0AAV6LPU4</accession>
<gene>
    <name evidence="1" type="ORF">RHGRI_001625</name>
</gene>
<name>A0AAV6LPU4_9ERIC</name>
<comment type="caution">
    <text evidence="1">The sequence shown here is derived from an EMBL/GenBank/DDBJ whole genome shotgun (WGS) entry which is preliminary data.</text>
</comment>
<proteinExistence type="predicted"/>
<organism evidence="1 2">
    <name type="scientific">Rhododendron griersonianum</name>
    <dbReference type="NCBI Taxonomy" id="479676"/>
    <lineage>
        <taxon>Eukaryota</taxon>
        <taxon>Viridiplantae</taxon>
        <taxon>Streptophyta</taxon>
        <taxon>Embryophyta</taxon>
        <taxon>Tracheophyta</taxon>
        <taxon>Spermatophyta</taxon>
        <taxon>Magnoliopsida</taxon>
        <taxon>eudicotyledons</taxon>
        <taxon>Gunneridae</taxon>
        <taxon>Pentapetalae</taxon>
        <taxon>asterids</taxon>
        <taxon>Ericales</taxon>
        <taxon>Ericaceae</taxon>
        <taxon>Ericoideae</taxon>
        <taxon>Rhodoreae</taxon>
        <taxon>Rhododendron</taxon>
    </lineage>
</organism>
<sequence length="176" mass="18893">MGQNHLPSKSKGQLLRWVRLADPMAISAALEVLAPLFHLRFPATRWGKLGWRSQIQTPARSGFSIGLSTGVSSAGSGHGYTRAGPSVEVHNYPNRGTPTWLPDKYPGSQNFQIQKSGSSPDHLKSSSCRWVKLPETSSCRWLLLPAKGLVPVGGTCSGGKPSVLLMAGAVLFICWG</sequence>